<sequence length="448" mass="50928">MSFGHEHNGEAGGHDALAHHHGPRPLPESFVTPEIVTVWRTRLLIVAVVATLVSVLFAFTHEGRNHLLRAYLMGFMTCFGFAGGGLVVLMLQHVTGGKWGLLLRRPLEAMSRTLWLVALMFVPIAIFMKHLYQWAAYPNPAAVANALANHWVTLEQAMTINDKHAMLNPVSVIVQTIIIFGVLLLLTYFINKWSLQCDADPMRGTQASYDRWRTKFENLCGIGIFIYVVLLTCGSIDWIKSLDVTWYSSIYGLQFLVGQGYAVLALGVLTVILLSKFQPMKTLLRMTEQHDLGKLMLAFVMLNIYLCFAEFLIIWSGNIPDEIPWYLHRINGGWWTICTLDFVAHWLIPFCLLLSRDLKRNKRKMIWLASWMIFARCVDMFWLIEPNFKDAAGNLHIVGNIGILAYITVPIAVLAVWGAYYLTELKARPIMNLNDPHLEELLEPEHAH</sequence>
<feature type="transmembrane region" description="Helical" evidence="1">
    <location>
        <begin position="43"/>
        <end position="59"/>
    </location>
</feature>
<feature type="transmembrane region" description="Helical" evidence="1">
    <location>
        <begin position="251"/>
        <end position="274"/>
    </location>
</feature>
<dbReference type="RefSeq" id="WP_348267742.1">
    <property type="nucleotide sequence ID" value="NZ_CP121194.1"/>
</dbReference>
<reference evidence="3" key="1">
    <citation type="submission" date="2023-03" db="EMBL/GenBank/DDBJ databases">
        <title>Edaphobacter sp.</title>
        <authorList>
            <person name="Huber K.J."/>
            <person name="Papendorf J."/>
            <person name="Pilke C."/>
            <person name="Bunk B."/>
            <person name="Sproeer C."/>
            <person name="Pester M."/>
        </authorList>
    </citation>
    <scope>NUCLEOTIDE SEQUENCE</scope>
    <source>
        <strain evidence="2">DSM 109919</strain>
        <strain evidence="3">DSM 109920</strain>
    </source>
</reference>
<feature type="transmembrane region" description="Helical" evidence="1">
    <location>
        <begin position="334"/>
        <end position="354"/>
    </location>
</feature>
<dbReference type="EMBL" id="CP121194">
    <property type="protein sequence ID" value="XBH10236.1"/>
    <property type="molecule type" value="Genomic_DNA"/>
</dbReference>
<protein>
    <recommendedName>
        <fullName evidence="4">Quinol:cytochrome c oxidoreductase quinone-binding subunit 2</fullName>
    </recommendedName>
</protein>
<evidence type="ECO:0000256" key="1">
    <source>
        <dbReference type="SAM" id="Phobius"/>
    </source>
</evidence>
<dbReference type="PANTHER" id="PTHR43044">
    <property type="match status" value="1"/>
</dbReference>
<feature type="transmembrane region" description="Helical" evidence="1">
    <location>
        <begin position="71"/>
        <end position="92"/>
    </location>
</feature>
<dbReference type="KEGG" id="epl:P4G45_00520"/>
<accession>A0AAU7D7F8</accession>
<evidence type="ECO:0000313" key="3">
    <source>
        <dbReference type="EMBL" id="XBH13673.1"/>
    </source>
</evidence>
<dbReference type="PANTHER" id="PTHR43044:SF1">
    <property type="entry name" value="QUINOL:CYTOCHROME C OXIDOREDUCTASE QUINONE-BINDING SUBUNIT 2"/>
    <property type="match status" value="1"/>
</dbReference>
<name>A0AAU7D7F8_9BACT</name>
<evidence type="ECO:0000313" key="2">
    <source>
        <dbReference type="EMBL" id="XBH10236.1"/>
    </source>
</evidence>
<feature type="transmembrane region" description="Helical" evidence="1">
    <location>
        <begin position="396"/>
        <end position="422"/>
    </location>
</feature>
<dbReference type="AlphaFoldDB" id="A0AAU7D7F8"/>
<feature type="transmembrane region" description="Helical" evidence="1">
    <location>
        <begin position="366"/>
        <end position="384"/>
    </location>
</feature>
<feature type="transmembrane region" description="Helical" evidence="1">
    <location>
        <begin position="216"/>
        <end position="239"/>
    </location>
</feature>
<keyword evidence="1" id="KW-1133">Transmembrane helix</keyword>
<keyword evidence="1" id="KW-0472">Membrane</keyword>
<feature type="transmembrane region" description="Helical" evidence="1">
    <location>
        <begin position="295"/>
        <end position="314"/>
    </location>
</feature>
<keyword evidence="1" id="KW-0812">Transmembrane</keyword>
<gene>
    <name evidence="2" type="ORF">P4G45_00520</name>
    <name evidence="3" type="ORF">P8936_00525</name>
</gene>
<proteinExistence type="predicted"/>
<feature type="transmembrane region" description="Helical" evidence="1">
    <location>
        <begin position="172"/>
        <end position="195"/>
    </location>
</feature>
<evidence type="ECO:0008006" key="4">
    <source>
        <dbReference type="Google" id="ProtNLM"/>
    </source>
</evidence>
<dbReference type="EMBL" id="CP121195">
    <property type="protein sequence ID" value="XBH13673.1"/>
    <property type="molecule type" value="Genomic_DNA"/>
</dbReference>
<accession>A0AAU7CYF3</accession>
<feature type="transmembrane region" description="Helical" evidence="1">
    <location>
        <begin position="113"/>
        <end position="132"/>
    </location>
</feature>
<organism evidence="3">
    <name type="scientific">Edaphobacter paludis</name>
    <dbReference type="NCBI Taxonomy" id="3035702"/>
    <lineage>
        <taxon>Bacteria</taxon>
        <taxon>Pseudomonadati</taxon>
        <taxon>Acidobacteriota</taxon>
        <taxon>Terriglobia</taxon>
        <taxon>Terriglobales</taxon>
        <taxon>Acidobacteriaceae</taxon>
        <taxon>Edaphobacter</taxon>
    </lineage>
</organism>